<dbReference type="NCBIfam" id="TIGR02780">
    <property type="entry name" value="TrbJ_Ti"/>
    <property type="match status" value="1"/>
</dbReference>
<dbReference type="EMBL" id="BPQQ01000054">
    <property type="protein sequence ID" value="GJE02371.1"/>
    <property type="molecule type" value="Genomic_DNA"/>
</dbReference>
<sequence length="264" mass="29008">MLAAAILAPAHAVAAPGLGVAPVGLVPPSLVQQAQFATEWTQIMNNAQLVQMGGEQIRQSAQFAQQITNQIQQIQNQLRMYQTMLQNTAMLPQRIWDQAQSDIGRLAQLTQQGQGLAFSMGNVDNVFRQRFSSYDTFLGQNLTGGSFSQAYSSWSTTQRDTIANTLKTANLTGDQLTLDADLLKRLQGQSETADGQMRALQVGHSLASLQVDQMLKLRALIAQQTVMFGQVFGRRQAIEEQQQAGDRRYFQTTAPVGIEGGKEY</sequence>
<keyword evidence="2" id="KW-1185">Reference proteome</keyword>
<evidence type="ECO:0000313" key="1">
    <source>
        <dbReference type="EMBL" id="GJE02371.1"/>
    </source>
</evidence>
<proteinExistence type="predicted"/>
<dbReference type="Proteomes" id="UP001055153">
    <property type="component" value="Unassembled WGS sequence"/>
</dbReference>
<organism evidence="1 2">
    <name type="scientific">Methylobacterium isbiliense</name>
    <dbReference type="NCBI Taxonomy" id="315478"/>
    <lineage>
        <taxon>Bacteria</taxon>
        <taxon>Pseudomonadati</taxon>
        <taxon>Pseudomonadota</taxon>
        <taxon>Alphaproteobacteria</taxon>
        <taxon>Hyphomicrobiales</taxon>
        <taxon>Methylobacteriaceae</taxon>
        <taxon>Methylobacterium</taxon>
    </lineage>
</organism>
<reference evidence="1" key="2">
    <citation type="submission" date="2021-08" db="EMBL/GenBank/DDBJ databases">
        <authorList>
            <person name="Tani A."/>
            <person name="Ola A."/>
            <person name="Ogura Y."/>
            <person name="Katsura K."/>
            <person name="Hayashi T."/>
        </authorList>
    </citation>
    <scope>NUCLEOTIDE SEQUENCE</scope>
    <source>
        <strain evidence="1">DSM 17168</strain>
    </source>
</reference>
<accession>A0ABQ4SJ61</accession>
<evidence type="ECO:0008006" key="3">
    <source>
        <dbReference type="Google" id="ProtNLM"/>
    </source>
</evidence>
<reference evidence="1" key="1">
    <citation type="journal article" date="2021" name="Front. Microbiol.">
        <title>Comprehensive Comparative Genomics and Phenotyping of Methylobacterium Species.</title>
        <authorList>
            <person name="Alessa O."/>
            <person name="Ogura Y."/>
            <person name="Fujitani Y."/>
            <person name="Takami H."/>
            <person name="Hayashi T."/>
            <person name="Sahin N."/>
            <person name="Tani A."/>
        </authorList>
    </citation>
    <scope>NUCLEOTIDE SEQUENCE</scope>
    <source>
        <strain evidence="1">DSM 17168</strain>
    </source>
</reference>
<name>A0ABQ4SJ61_9HYPH</name>
<dbReference type="InterPro" id="IPR014147">
    <property type="entry name" value="T4SS_TrbJ"/>
</dbReference>
<evidence type="ECO:0000313" key="2">
    <source>
        <dbReference type="Proteomes" id="UP001055153"/>
    </source>
</evidence>
<protein>
    <recommendedName>
        <fullName evidence="3">P-type conjugative transfer protein TrbJ</fullName>
    </recommendedName>
</protein>
<comment type="caution">
    <text evidence="1">The sequence shown here is derived from an EMBL/GenBank/DDBJ whole genome shotgun (WGS) entry which is preliminary data.</text>
</comment>
<gene>
    <name evidence="1" type="ORF">GMJLKIPL_4318</name>
</gene>